<dbReference type="EMBL" id="BK015931">
    <property type="protein sequence ID" value="DAF85823.1"/>
    <property type="molecule type" value="Genomic_DNA"/>
</dbReference>
<reference evidence="1" key="1">
    <citation type="journal article" date="2021" name="Proc. Natl. Acad. Sci. U.S.A.">
        <title>A Catalog of Tens of Thousands of Viruses from Human Metagenomes Reveals Hidden Associations with Chronic Diseases.</title>
        <authorList>
            <person name="Tisza M.J."/>
            <person name="Buck C.B."/>
        </authorList>
    </citation>
    <scope>NUCLEOTIDE SEQUENCE</scope>
    <source>
        <strain evidence="1">Ctjev1</strain>
    </source>
</reference>
<dbReference type="InterPro" id="IPR008784">
    <property type="entry name" value="Podovirus_Gp16"/>
</dbReference>
<name>A0A8S5TUI1_9CAUD</name>
<evidence type="ECO:0000313" key="1">
    <source>
        <dbReference type="EMBL" id="DAF85823.1"/>
    </source>
</evidence>
<proteinExistence type="predicted"/>
<dbReference type="Pfam" id="PF05894">
    <property type="entry name" value="Podovirus_Gp16"/>
    <property type="match status" value="1"/>
</dbReference>
<sequence length="340" mass="39910">MQQPPKDIFLNVNKIMSYNDAVYSYIVTPRGVGKTYGFFKWCINRYIKNDECTVYLRRSRNNIDLAFTGNTFYQVMADNFPDVKYKILTSKNVFQIGDAPVITGASLLDDESLKSVGYPKVKYIILDEFLSESEGYLRNEIFKIKNIRETVLRLRSGKFFFLGNSVSYTNIYFKEAGFSKNDFKRECTFRNKRLLYIPKCEKYKEYKKSTEFGSLDVGTDFGDYAIENKFLLDDSPFIMKKPKKSECMFCIVFDNFILGFWRDKDKKYYISEKWMNSCRNKFFVDVSDVRLGFSHISIPGSGAWVLNDFLWRLKKSSVFFESHFCQTIFNEILPYLKGGI</sequence>
<organism evidence="1">
    <name type="scientific">Podoviridae sp. ctjev1</name>
    <dbReference type="NCBI Taxonomy" id="2825272"/>
    <lineage>
        <taxon>Viruses</taxon>
        <taxon>Duplodnaviria</taxon>
        <taxon>Heunggongvirae</taxon>
        <taxon>Uroviricota</taxon>
        <taxon>Caudoviricetes</taxon>
    </lineage>
</organism>
<accession>A0A8S5TUI1</accession>
<protein>
    <submittedName>
        <fullName evidence="1">DNA encapsidation protein</fullName>
    </submittedName>
</protein>